<proteinExistence type="predicted"/>
<evidence type="ECO:0000313" key="2">
    <source>
        <dbReference type="Proteomes" id="UP001332931"/>
    </source>
</evidence>
<accession>A0ABU7RBF1</accession>
<organism evidence="1 2">
    <name type="scientific">Olsenella absiana</name>
    <dbReference type="NCBI Taxonomy" id="3115222"/>
    <lineage>
        <taxon>Bacteria</taxon>
        <taxon>Bacillati</taxon>
        <taxon>Actinomycetota</taxon>
        <taxon>Coriobacteriia</taxon>
        <taxon>Coriobacteriales</taxon>
        <taxon>Atopobiaceae</taxon>
        <taxon>Olsenella</taxon>
    </lineage>
</organism>
<comment type="caution">
    <text evidence="1">The sequence shown here is derived from an EMBL/GenBank/DDBJ whole genome shotgun (WGS) entry which is preliminary data.</text>
</comment>
<dbReference type="Pfam" id="PF14284">
    <property type="entry name" value="PcfJ"/>
    <property type="match status" value="1"/>
</dbReference>
<dbReference type="RefSeq" id="WP_330958682.1">
    <property type="nucleotide sequence ID" value="NZ_JAZGJQ010000009.1"/>
</dbReference>
<gene>
    <name evidence="1" type="ORF">VXJ25_07985</name>
</gene>
<name>A0ABU7RBF1_9ACTN</name>
<dbReference type="Proteomes" id="UP001332931">
    <property type="component" value="Unassembled WGS sequence"/>
</dbReference>
<sequence length="127" mass="13811">MSASARCAATRQATPPSWAAKASSRTATFRPAATVREILDEANAQHNCVAGFIDKYASGQTDLWLMRKLSDPDRPLVTVEVRSGAIRQAFQSHNRQVTAAQRGFLADWCEAVGYRMPTGGRMRALGA</sequence>
<dbReference type="EMBL" id="JAZGJQ010000009">
    <property type="protein sequence ID" value="MEE6147916.1"/>
    <property type="molecule type" value="Genomic_DNA"/>
</dbReference>
<protein>
    <submittedName>
        <fullName evidence="1">PcfJ domain-containing protein</fullName>
    </submittedName>
</protein>
<reference evidence="1 2" key="1">
    <citation type="submission" date="2024-01" db="EMBL/GenBank/DDBJ databases">
        <title>Description of Olsenella sp. nov., isolated from pig feces.</title>
        <authorList>
            <person name="Chang Y.-H."/>
        </authorList>
    </citation>
    <scope>NUCLEOTIDE SEQUENCE [LARGE SCALE GENOMIC DNA]</scope>
    <source>
        <strain evidence="1 2">YH-ols2223</strain>
    </source>
</reference>
<dbReference type="InterPro" id="IPR025586">
    <property type="entry name" value="PcfJ"/>
</dbReference>
<evidence type="ECO:0000313" key="1">
    <source>
        <dbReference type="EMBL" id="MEE6147916.1"/>
    </source>
</evidence>
<keyword evidence="2" id="KW-1185">Reference proteome</keyword>